<dbReference type="InterPro" id="IPR035383">
    <property type="entry name" value="MauJ"/>
</dbReference>
<dbReference type="KEGG" id="cpra:CPter91_3627"/>
<dbReference type="RefSeq" id="WP_061942169.1">
    <property type="nucleotide sequence ID" value="NZ_CP013234.1"/>
</dbReference>
<evidence type="ECO:0000313" key="2">
    <source>
        <dbReference type="Proteomes" id="UP000074561"/>
    </source>
</evidence>
<reference evidence="1 2" key="1">
    <citation type="submission" date="2015-11" db="EMBL/GenBank/DDBJ databases">
        <title>Exploring the genomic traits of fungus-feeding bacterial genus Collimonas.</title>
        <authorList>
            <person name="Song C."/>
            <person name="Schmidt R."/>
            <person name="de Jager V."/>
            <person name="Krzyzanowska D."/>
            <person name="Jongedijk E."/>
            <person name="Cankar K."/>
            <person name="Beekwilder J."/>
            <person name="van Veen A."/>
            <person name="de Boer W."/>
            <person name="van Veen J.A."/>
            <person name="Garbeva P."/>
        </authorList>
    </citation>
    <scope>NUCLEOTIDE SEQUENCE [LARGE SCALE GENOMIC DNA]</scope>
    <source>
        <strain evidence="1 2">Ter91</strain>
    </source>
</reference>
<sequence>MKTPYVPHLFGAAALAYINGRQGWLSVGVVSSIAWPQQDVWLEYDGQEYFLQGVKPKQEGEVRSAPGISTPAEQGNIDEAMARLYRFTSILGFYKRGYVDITHRNWGSFIVRFGAVRDVYTEIMQGGPHGFDCNHMPIIANDQTRKALAFLREGRRLSRVHDAYSFLSFFKVIESQMPGEQRKEWVGKNLDQLAEERAVKRIKELRDQGIDVNKHLFDSGRCAVAHANIGNIIVDPDIPADRQRIATDLCVMEALANRYIRVEAGVPDEMDVYSNRDRLTPWYPLMMSEAVETLKAGGAVEDVVQLGQLKGAAVSVSLWPHPPADQFREMKLLPTDSGDGVLRFVTLSARGTIVLAFAMDVANGKLHTLLNECGFRQGAEIIEQDIEDYTRYFHSVIGNGKVEMRIKGDVEPVDCEVVLPVNIIPQIPEEAVQRALEQFRRSRQ</sequence>
<gene>
    <name evidence="1" type="ORF">CPter91_3627</name>
</gene>
<protein>
    <submittedName>
        <fullName evidence="1">Uncharacterized protein</fullName>
    </submittedName>
</protein>
<dbReference type="STRING" id="279113.CPter91_3627"/>
<organism evidence="1 2">
    <name type="scientific">Collimonas pratensis</name>
    <dbReference type="NCBI Taxonomy" id="279113"/>
    <lineage>
        <taxon>Bacteria</taxon>
        <taxon>Pseudomonadati</taxon>
        <taxon>Pseudomonadota</taxon>
        <taxon>Betaproteobacteria</taxon>
        <taxon>Burkholderiales</taxon>
        <taxon>Oxalobacteraceae</taxon>
        <taxon>Collimonas</taxon>
    </lineage>
</organism>
<dbReference type="Proteomes" id="UP000074561">
    <property type="component" value="Chromosome"/>
</dbReference>
<dbReference type="EMBL" id="CP013234">
    <property type="protein sequence ID" value="AMP05948.1"/>
    <property type="molecule type" value="Genomic_DNA"/>
</dbReference>
<accession>A0A127Q7A3</accession>
<dbReference type="AlphaFoldDB" id="A0A127Q7A3"/>
<evidence type="ECO:0000313" key="1">
    <source>
        <dbReference type="EMBL" id="AMP05948.1"/>
    </source>
</evidence>
<dbReference type="Pfam" id="PF17419">
    <property type="entry name" value="MauJ"/>
    <property type="match status" value="1"/>
</dbReference>
<dbReference type="PATRIC" id="fig|279113.9.peg.3598"/>
<name>A0A127Q7A3_9BURK</name>
<proteinExistence type="predicted"/>
<dbReference type="OrthoDB" id="9124799at2"/>